<organism evidence="9 10">
    <name type="scientific">Lysobacter brunescens</name>
    <dbReference type="NCBI Taxonomy" id="262323"/>
    <lineage>
        <taxon>Bacteria</taxon>
        <taxon>Pseudomonadati</taxon>
        <taxon>Pseudomonadota</taxon>
        <taxon>Gammaproteobacteria</taxon>
        <taxon>Lysobacterales</taxon>
        <taxon>Lysobacteraceae</taxon>
        <taxon>Lysobacter</taxon>
    </lineage>
</organism>
<evidence type="ECO:0000256" key="7">
    <source>
        <dbReference type="ARBA" id="ARBA00022842"/>
    </source>
</evidence>
<evidence type="ECO:0000256" key="4">
    <source>
        <dbReference type="ARBA" id="ARBA00022723"/>
    </source>
</evidence>
<keyword evidence="4 8" id="KW-0479">Metal-binding</keyword>
<evidence type="ECO:0000256" key="3">
    <source>
        <dbReference type="ARBA" id="ARBA00022695"/>
    </source>
</evidence>
<comment type="catalytic activity">
    <reaction evidence="8">
        <text>L-tyrosyl-[protein] + ATP = O-(5'-adenylyl)-L-tyrosyl-[protein] + diphosphate</text>
        <dbReference type="Rhea" id="RHEA:54288"/>
        <dbReference type="Rhea" id="RHEA-COMP:10136"/>
        <dbReference type="Rhea" id="RHEA-COMP:13846"/>
        <dbReference type="ChEBI" id="CHEBI:30616"/>
        <dbReference type="ChEBI" id="CHEBI:33019"/>
        <dbReference type="ChEBI" id="CHEBI:46858"/>
        <dbReference type="ChEBI" id="CHEBI:83624"/>
        <dbReference type="EC" id="2.7.7.108"/>
    </reaction>
</comment>
<comment type="similarity">
    <text evidence="1 8">Belongs to the SELO family.</text>
</comment>
<dbReference type="Pfam" id="PF02696">
    <property type="entry name" value="SelO"/>
    <property type="match status" value="1"/>
</dbReference>
<evidence type="ECO:0000256" key="8">
    <source>
        <dbReference type="HAMAP-Rule" id="MF_00692"/>
    </source>
</evidence>
<evidence type="ECO:0000313" key="10">
    <source>
        <dbReference type="Proteomes" id="UP001597110"/>
    </source>
</evidence>
<keyword evidence="5 8" id="KW-0547">Nucleotide-binding</keyword>
<feature type="binding site" evidence="8">
    <location>
        <position position="286"/>
    </location>
    <ligand>
        <name>ATP</name>
        <dbReference type="ChEBI" id="CHEBI:30616"/>
    </ligand>
</feature>
<feature type="binding site" evidence="8">
    <location>
        <position position="106"/>
    </location>
    <ligand>
        <name>ATP</name>
        <dbReference type="ChEBI" id="CHEBI:30616"/>
    </ligand>
</feature>
<comment type="catalytic activity">
    <reaction evidence="8">
        <text>L-seryl-[protein] + ATP = 3-O-(5'-adenylyl)-L-seryl-[protein] + diphosphate</text>
        <dbReference type="Rhea" id="RHEA:58120"/>
        <dbReference type="Rhea" id="RHEA-COMP:9863"/>
        <dbReference type="Rhea" id="RHEA-COMP:15073"/>
        <dbReference type="ChEBI" id="CHEBI:29999"/>
        <dbReference type="ChEBI" id="CHEBI:30616"/>
        <dbReference type="ChEBI" id="CHEBI:33019"/>
        <dbReference type="ChEBI" id="CHEBI:142516"/>
        <dbReference type="EC" id="2.7.7.108"/>
    </reaction>
</comment>
<feature type="binding site" evidence="8">
    <location>
        <position position="142"/>
    </location>
    <ligand>
        <name>ATP</name>
        <dbReference type="ChEBI" id="CHEBI:30616"/>
    </ligand>
</feature>
<dbReference type="PANTHER" id="PTHR32057:SF14">
    <property type="entry name" value="PROTEIN ADENYLYLTRANSFERASE SELO, MITOCHONDRIAL"/>
    <property type="match status" value="1"/>
</dbReference>
<feature type="binding site" evidence="8">
    <location>
        <position position="199"/>
    </location>
    <ligand>
        <name>ATP</name>
        <dbReference type="ChEBI" id="CHEBI:30616"/>
    </ligand>
</feature>
<evidence type="ECO:0000313" key="9">
    <source>
        <dbReference type="EMBL" id="MFD0724500.1"/>
    </source>
</evidence>
<feature type="binding site" evidence="8">
    <location>
        <position position="129"/>
    </location>
    <ligand>
        <name>ATP</name>
        <dbReference type="ChEBI" id="CHEBI:30616"/>
    </ligand>
</feature>
<dbReference type="PANTHER" id="PTHR32057">
    <property type="entry name" value="PROTEIN ADENYLYLTRANSFERASE SELO, MITOCHONDRIAL"/>
    <property type="match status" value="1"/>
</dbReference>
<dbReference type="HAMAP" id="MF_00692">
    <property type="entry name" value="SelO"/>
    <property type="match status" value="1"/>
</dbReference>
<dbReference type="EC" id="2.7.7.108" evidence="8"/>
<dbReference type="Proteomes" id="UP001597110">
    <property type="component" value="Unassembled WGS sequence"/>
</dbReference>
<keyword evidence="6 8" id="KW-0067">ATP-binding</keyword>
<sequence>MMADGLDRLRFDNRFLAELPGDPDTGPRRREVRGALWSRVAPTPVAAPRVLAVSAEMLADLGLDATDAASPRFAEVFGGNALLPGMDPFATNYGGHQFGHWAGQLGDGRAISLGEAVTTTGERRELQLKGAGPTPYSRTADGRAVLRSSIREFLCSEAMHHLGVPTTRALSLVATGDEVIRDMFYDGRPQAEPGAVVCRVAPSFLRFGHFELPAARGEHDLLRRLVDFTIARDFPHLRGEGENLHADWFHEICTRTARLMAEWMRVGFVHGVMNTDNLSILGLTIDYGPYGWIDAYDPDWTPNTTDAGGKRYRFGWQPAIARWNLMRLAQALAPLFGAVEPLQAGIDAFGTAYTAAERDNTARKLGLAECRDEDVALIRDLHALMHAAEIDMTLWFRGLMDLNLDAPAPAEDSFYDPALRATHAEAIDAWLRRYTDRLRDDPLPADLRRERMRLANPRFILRNYLAQQAIDRAEAGDPGGVTELLDVMRRPYDDQPGREAFAARRPDWARNRAGCSMLSCSS</sequence>
<feature type="binding site" evidence="8">
    <location>
        <position position="206"/>
    </location>
    <ligand>
        <name>ATP</name>
        <dbReference type="ChEBI" id="CHEBI:30616"/>
    </ligand>
</feature>
<comment type="catalytic activity">
    <reaction evidence="8">
        <text>L-seryl-[protein] + UTP = O-(5'-uridylyl)-L-seryl-[protein] + diphosphate</text>
        <dbReference type="Rhea" id="RHEA:64604"/>
        <dbReference type="Rhea" id="RHEA-COMP:9863"/>
        <dbReference type="Rhea" id="RHEA-COMP:16635"/>
        <dbReference type="ChEBI" id="CHEBI:29999"/>
        <dbReference type="ChEBI" id="CHEBI:33019"/>
        <dbReference type="ChEBI" id="CHEBI:46398"/>
        <dbReference type="ChEBI" id="CHEBI:156051"/>
    </reaction>
</comment>
<gene>
    <name evidence="8" type="primary">ydiU</name>
    <name evidence="8" type="synonym">selO</name>
    <name evidence="9" type="ORF">ACFQ0E_02695</name>
</gene>
<evidence type="ECO:0000256" key="6">
    <source>
        <dbReference type="ARBA" id="ARBA00022840"/>
    </source>
</evidence>
<keyword evidence="3 8" id="KW-0548">Nucleotidyltransferase</keyword>
<feature type="binding site" evidence="8">
    <location>
        <position position="286"/>
    </location>
    <ligand>
        <name>Mg(2+)</name>
        <dbReference type="ChEBI" id="CHEBI:18420"/>
    </ligand>
</feature>
<comment type="caution">
    <text evidence="9">The sequence shown here is derived from an EMBL/GenBank/DDBJ whole genome shotgun (WGS) entry which is preliminary data.</text>
</comment>
<name>A0ABW2YBF9_9GAMM</name>
<comment type="catalytic activity">
    <reaction evidence="8">
        <text>L-threonyl-[protein] + ATP = 3-O-(5'-adenylyl)-L-threonyl-[protein] + diphosphate</text>
        <dbReference type="Rhea" id="RHEA:54292"/>
        <dbReference type="Rhea" id="RHEA-COMP:11060"/>
        <dbReference type="Rhea" id="RHEA-COMP:13847"/>
        <dbReference type="ChEBI" id="CHEBI:30013"/>
        <dbReference type="ChEBI" id="CHEBI:30616"/>
        <dbReference type="ChEBI" id="CHEBI:33019"/>
        <dbReference type="ChEBI" id="CHEBI:138113"/>
        <dbReference type="EC" id="2.7.7.108"/>
    </reaction>
</comment>
<feature type="binding site" evidence="8">
    <location>
        <position position="108"/>
    </location>
    <ligand>
        <name>ATP</name>
        <dbReference type="ChEBI" id="CHEBI:30616"/>
    </ligand>
</feature>
<dbReference type="InterPro" id="IPR003846">
    <property type="entry name" value="SelO"/>
</dbReference>
<feature type="binding site" evidence="8">
    <location>
        <position position="109"/>
    </location>
    <ligand>
        <name>ATP</name>
        <dbReference type="ChEBI" id="CHEBI:30616"/>
    </ligand>
</feature>
<dbReference type="RefSeq" id="WP_386824009.1">
    <property type="nucleotide sequence ID" value="NZ_JBHTIF010000001.1"/>
</dbReference>
<keyword evidence="7 8" id="KW-0460">Magnesium</keyword>
<comment type="cofactor">
    <cofactor evidence="8">
        <name>Mg(2+)</name>
        <dbReference type="ChEBI" id="CHEBI:18420"/>
    </cofactor>
    <cofactor evidence="8">
        <name>Mn(2+)</name>
        <dbReference type="ChEBI" id="CHEBI:29035"/>
    </cofactor>
</comment>
<dbReference type="EMBL" id="JBHTIF010000001">
    <property type="protein sequence ID" value="MFD0724500.1"/>
    <property type="molecule type" value="Genomic_DNA"/>
</dbReference>
<accession>A0ABW2YBF9</accession>
<proteinExistence type="inferred from homology"/>
<reference evidence="10" key="1">
    <citation type="journal article" date="2019" name="Int. J. Syst. Evol. Microbiol.">
        <title>The Global Catalogue of Microorganisms (GCM) 10K type strain sequencing project: providing services to taxonomists for standard genome sequencing and annotation.</title>
        <authorList>
            <consortium name="The Broad Institute Genomics Platform"/>
            <consortium name="The Broad Institute Genome Sequencing Center for Infectious Disease"/>
            <person name="Wu L."/>
            <person name="Ma J."/>
        </authorList>
    </citation>
    <scope>NUCLEOTIDE SEQUENCE [LARGE SCALE GENOMIC DNA]</scope>
    <source>
        <strain evidence="10">CCUG 55585</strain>
    </source>
</reference>
<comment type="catalytic activity">
    <reaction evidence="8">
        <text>L-histidyl-[protein] + UTP = N(tele)-(5'-uridylyl)-L-histidyl-[protein] + diphosphate</text>
        <dbReference type="Rhea" id="RHEA:83891"/>
        <dbReference type="Rhea" id="RHEA-COMP:9745"/>
        <dbReference type="Rhea" id="RHEA-COMP:20239"/>
        <dbReference type="ChEBI" id="CHEBI:29979"/>
        <dbReference type="ChEBI" id="CHEBI:33019"/>
        <dbReference type="ChEBI" id="CHEBI:46398"/>
        <dbReference type="ChEBI" id="CHEBI:233474"/>
    </reaction>
</comment>
<feature type="binding site" evidence="8">
    <location>
        <position position="277"/>
    </location>
    <ligand>
        <name>Mg(2+)</name>
        <dbReference type="ChEBI" id="CHEBI:18420"/>
    </ligand>
</feature>
<keyword evidence="10" id="KW-1185">Reference proteome</keyword>
<keyword evidence="2 8" id="KW-0808">Transferase</keyword>
<comment type="function">
    <text evidence="8">Nucleotidyltransferase involved in the post-translational modification of proteins. It can catalyze the addition of adenosine monophosphate (AMP) or uridine monophosphate (UMP) to a protein, resulting in modifications known as AMPylation and UMPylation.</text>
</comment>
<feature type="binding site" evidence="8">
    <location>
        <position position="141"/>
    </location>
    <ligand>
        <name>ATP</name>
        <dbReference type="ChEBI" id="CHEBI:30616"/>
    </ligand>
</feature>
<dbReference type="EC" id="2.7.7.-" evidence="8"/>
<keyword evidence="8" id="KW-0464">Manganese</keyword>
<evidence type="ECO:0000256" key="1">
    <source>
        <dbReference type="ARBA" id="ARBA00009747"/>
    </source>
</evidence>
<dbReference type="NCBIfam" id="NF000658">
    <property type="entry name" value="PRK00029.1"/>
    <property type="match status" value="1"/>
</dbReference>
<feature type="active site" description="Proton acceptor" evidence="8">
    <location>
        <position position="276"/>
    </location>
</feature>
<protein>
    <recommendedName>
        <fullName evidence="8">Protein nucleotidyltransferase YdiU</fullName>
        <ecNumber evidence="8">2.7.7.-</ecNumber>
    </recommendedName>
    <alternativeName>
        <fullName evidence="8">Protein adenylyltransferase YdiU</fullName>
        <ecNumber evidence="8">2.7.7.108</ecNumber>
    </alternativeName>
    <alternativeName>
        <fullName evidence="8">Protein uridylyltransferase YdiU</fullName>
        <ecNumber evidence="8">2.7.7.-</ecNumber>
    </alternativeName>
</protein>
<evidence type="ECO:0000256" key="5">
    <source>
        <dbReference type="ARBA" id="ARBA00022741"/>
    </source>
</evidence>
<comment type="catalytic activity">
    <reaction evidence="8">
        <text>L-tyrosyl-[protein] + UTP = O-(5'-uridylyl)-L-tyrosyl-[protein] + diphosphate</text>
        <dbReference type="Rhea" id="RHEA:83887"/>
        <dbReference type="Rhea" id="RHEA-COMP:10136"/>
        <dbReference type="Rhea" id="RHEA-COMP:20238"/>
        <dbReference type="ChEBI" id="CHEBI:33019"/>
        <dbReference type="ChEBI" id="CHEBI:46398"/>
        <dbReference type="ChEBI" id="CHEBI:46858"/>
        <dbReference type="ChEBI" id="CHEBI:90602"/>
    </reaction>
</comment>
<evidence type="ECO:0000256" key="2">
    <source>
        <dbReference type="ARBA" id="ARBA00022679"/>
    </source>
</evidence>